<dbReference type="InterPro" id="IPR016035">
    <property type="entry name" value="Acyl_Trfase/lysoPLipase"/>
</dbReference>
<accession>A0ABV0LBE7</accession>
<feature type="compositionally biased region" description="Basic and acidic residues" evidence="2">
    <location>
        <begin position="1394"/>
        <end position="1412"/>
    </location>
</feature>
<dbReference type="InterPro" id="IPR000873">
    <property type="entry name" value="AMP-dep_synth/lig_dom"/>
</dbReference>
<dbReference type="Gene3D" id="3.40.366.10">
    <property type="entry name" value="Malonyl-Coenzyme A Acyl Carrier Protein, domain 2"/>
    <property type="match status" value="1"/>
</dbReference>
<dbReference type="InterPro" id="IPR014043">
    <property type="entry name" value="Acyl_transferase_dom"/>
</dbReference>
<dbReference type="InterPro" id="IPR001242">
    <property type="entry name" value="Condensation_dom"/>
</dbReference>
<evidence type="ECO:0000256" key="2">
    <source>
        <dbReference type="SAM" id="MobiDB-lite"/>
    </source>
</evidence>
<dbReference type="SUPFAM" id="SSF56801">
    <property type="entry name" value="Acetyl-CoA synthetase-like"/>
    <property type="match status" value="1"/>
</dbReference>
<dbReference type="Gene3D" id="1.10.1200.10">
    <property type="entry name" value="ACP-like"/>
    <property type="match status" value="1"/>
</dbReference>
<dbReference type="Pfam" id="PF14765">
    <property type="entry name" value="PS-DH"/>
    <property type="match status" value="1"/>
</dbReference>
<dbReference type="EMBL" id="JBDZYD010000004">
    <property type="protein sequence ID" value="MEQ0559638.1"/>
    <property type="molecule type" value="Genomic_DNA"/>
</dbReference>
<dbReference type="Gene3D" id="3.30.70.3290">
    <property type="match status" value="1"/>
</dbReference>
<dbReference type="InterPro" id="IPR001227">
    <property type="entry name" value="Ac_transferase_dom_sf"/>
</dbReference>
<protein>
    <submittedName>
        <fullName evidence="4">Condensation domain-containing protein</fullName>
    </submittedName>
</protein>
<dbReference type="SUPFAM" id="SSF55048">
    <property type="entry name" value="Probable ACP-binding domain of malonyl-CoA ACP transacylase"/>
    <property type="match status" value="1"/>
</dbReference>
<dbReference type="SMART" id="SM00827">
    <property type="entry name" value="PKS_AT"/>
    <property type="match status" value="1"/>
</dbReference>
<comment type="caution">
    <text evidence="4">The sequence shown here is derived from an EMBL/GenBank/DDBJ whole genome shotgun (WGS) entry which is preliminary data.</text>
</comment>
<dbReference type="Pfam" id="PF00668">
    <property type="entry name" value="Condensation"/>
    <property type="match status" value="1"/>
</dbReference>
<reference evidence="4 5" key="1">
    <citation type="submission" date="2024-05" db="EMBL/GenBank/DDBJ databases">
        <authorList>
            <person name="Zhao H."/>
            <person name="Xu Y."/>
            <person name="Lin S."/>
            <person name="Spain J.C."/>
            <person name="Zhou N.-Y."/>
        </authorList>
    </citation>
    <scope>NUCLEOTIDE SEQUENCE [LARGE SCALE GENOMIC DNA]</scope>
    <source>
        <strain evidence="4 5">NEAU-NG30</strain>
    </source>
</reference>
<dbReference type="SUPFAM" id="SSF52777">
    <property type="entry name" value="CoA-dependent acyltransferases"/>
    <property type="match status" value="2"/>
</dbReference>
<comment type="cofactor">
    <cofactor evidence="1">
        <name>pantetheine 4'-phosphate</name>
        <dbReference type="ChEBI" id="CHEBI:47942"/>
    </cofactor>
</comment>
<keyword evidence="5" id="KW-1185">Reference proteome</keyword>
<dbReference type="InterPro" id="IPR036736">
    <property type="entry name" value="ACP-like_sf"/>
</dbReference>
<feature type="region of interest" description="Disordered" evidence="2">
    <location>
        <begin position="359"/>
        <end position="440"/>
    </location>
</feature>
<organism evidence="4 5">
    <name type="scientific">Amycolatopsis melonis</name>
    <dbReference type="NCBI Taxonomy" id="3156488"/>
    <lineage>
        <taxon>Bacteria</taxon>
        <taxon>Bacillati</taxon>
        <taxon>Actinomycetota</taxon>
        <taxon>Actinomycetes</taxon>
        <taxon>Pseudonocardiales</taxon>
        <taxon>Pseudonocardiaceae</taxon>
        <taxon>Amycolatopsis</taxon>
    </lineage>
</organism>
<dbReference type="Gene3D" id="3.40.50.12780">
    <property type="entry name" value="N-terminal domain of ligase-like"/>
    <property type="match status" value="2"/>
</dbReference>
<dbReference type="InterPro" id="IPR016036">
    <property type="entry name" value="Malonyl_transacylase_ACP-bd"/>
</dbReference>
<evidence type="ECO:0000313" key="5">
    <source>
        <dbReference type="Proteomes" id="UP001440984"/>
    </source>
</evidence>
<evidence type="ECO:0000256" key="1">
    <source>
        <dbReference type="ARBA" id="ARBA00001957"/>
    </source>
</evidence>
<dbReference type="SUPFAM" id="SSF47336">
    <property type="entry name" value="ACP-like"/>
    <property type="match status" value="1"/>
</dbReference>
<feature type="compositionally biased region" description="Polar residues" evidence="2">
    <location>
        <begin position="378"/>
        <end position="392"/>
    </location>
</feature>
<name>A0ABV0LBE7_9PSEU</name>
<evidence type="ECO:0000259" key="3">
    <source>
        <dbReference type="PROSITE" id="PS50075"/>
    </source>
</evidence>
<dbReference type="Pfam" id="PF00501">
    <property type="entry name" value="AMP-binding"/>
    <property type="match status" value="2"/>
</dbReference>
<sequence length="1426" mass="150628">MTAPRTGFLFPGQSSEYAGMGVELHREHAVFRTAVDRHAGRFRRLTGTGPLDVFADPAAQARAELLQPAVFLLQVALAEFWMACGVFPDAVLGHSLGEYAAACVAGVFDVEDGLELVSARGRAFAAVSGTGRMVAVGDPDPAELERLVAAHGGAASVAAYNAPGRMVVSGTDPAMDELVAAFGQRGWLTIPLETTHAFHSALVAPAVPALAAAAERIGHRAPAVPPVLNLTGDWAADGEPGPRYWGRQLTAPVRFQPGVRALLDDGCTVFLEVGSGRTLTTAGRAQSTGNELWLAGLSPRTPDPATVLDHLTRLEEAGIPVDWVRFHAPSRAAGQVTGLEFRAVGQAAGLPSGGIGQAAGLPSEATGQSAAGLPSRAAGQTTGLPSEATGQSAAGLPSRGIGQAAGLPSQATGQSAAGLPSEATGRTAAELPSQTTGQTAAELPFRIERVVLHEPAGTATSGVAVVRHRAAGEVVDVSVVDGTGRPVAEVFGLELHRRPIDRGVTPMTEHPLSYAQSSMLVLHRMDPDSAAYNVALTARFTGGFDPAAFHRALQSLAGRHAALRTTFSHAGRQIVHDRLDPDFAELDASRWTGGELRDAVRAAYREPFALLTGSPLRVRAYRVAPGEAVVLLAAHHAVCDFWSLGTMLAELEQLYAAEVEQRPAELPENPKPYSDFVTYQRELIADERGARARAYWHSRLSGPLEPAEWPRFDLDPADTDGGDQFQFPLPPELAAEVFALAKAEAVTPYVVLLTAFQLLVGRYTGRRDVLVGSPFAGRTDPTLTDCVGNFVNSVVLRADLGDALSFREQLARTRRTVAEAFQHQDYPFELLVSELAPRRVDGRNPIFQAMFIYQKSGRHPAHAALHLADETVPTAGWAGLSVTPFPLSKQDNQVELTLEVVHDGDRLAGVLKYRKSVFSPAAAGRAAEHYVTLLQAAVADPGRSVVNLPLLTEAAQHAPAPVAPDGSLAARFRQAAQQHAHRPAVRCDGDQLTYAELDELTGRWAARLRAEGAGPGSRVAVRLEPSLDAVVAIVAIQRAGAASVVLDPSSPAAPEACVVLTQPDLAGQPAGVPVLVMAETELPPSGDVACSGYEGFDVTHGDVLTRLESLREHVDETAVVAFGHPAVSELPLWSALLAGACVVVVPPGATPDFLHSLLVAERVTHLVLTPSALHGLSEVVQRTGTRGLALRHVFSTGEPLPAPLARTAREWCGTLWNTYAPAGTTVWVTAQPVGPEDCTGTTVPVGFPLADTGIHVLDEHGQPVPPEFTGELHLGGPPPLSRTGDLARVDSRGRLEILGHPGADDANPVAVTGVAAAPSDHERRVAAVWQQVLNRRDIGREDNFFDIGGNSLLLLQVYELLSGDTADPPLKGSEMFRYPTVASLAARLGSADTGGRDRTSGRRARPADDTVRGARLRARQRGGRHA</sequence>
<dbReference type="CDD" id="cd19531">
    <property type="entry name" value="LCL_NRPS-like"/>
    <property type="match status" value="1"/>
</dbReference>
<gene>
    <name evidence="4" type="ORF">ABJI51_11190</name>
</gene>
<dbReference type="Gene3D" id="3.10.129.120">
    <property type="match status" value="1"/>
</dbReference>
<dbReference type="PANTHER" id="PTHR45527:SF1">
    <property type="entry name" value="FATTY ACID SYNTHASE"/>
    <property type="match status" value="1"/>
</dbReference>
<dbReference type="InterPro" id="IPR009081">
    <property type="entry name" value="PP-bd_ACP"/>
</dbReference>
<dbReference type="Pfam" id="PF00550">
    <property type="entry name" value="PP-binding"/>
    <property type="match status" value="1"/>
</dbReference>
<feature type="domain" description="Carrier" evidence="3">
    <location>
        <begin position="1316"/>
        <end position="1392"/>
    </location>
</feature>
<dbReference type="Gene3D" id="3.30.559.10">
    <property type="entry name" value="Chloramphenicol acetyltransferase-like domain"/>
    <property type="match status" value="1"/>
</dbReference>
<dbReference type="Gene3D" id="3.30.559.30">
    <property type="entry name" value="Nonribosomal peptide synthetase, condensation domain"/>
    <property type="match status" value="1"/>
</dbReference>
<dbReference type="InterPro" id="IPR023213">
    <property type="entry name" value="CAT-like_dom_sf"/>
</dbReference>
<feature type="compositionally biased region" description="Basic residues" evidence="2">
    <location>
        <begin position="1414"/>
        <end position="1426"/>
    </location>
</feature>
<evidence type="ECO:0000313" key="4">
    <source>
        <dbReference type="EMBL" id="MEQ0559638.1"/>
    </source>
</evidence>
<dbReference type="InterPro" id="IPR049551">
    <property type="entry name" value="PKS_DH_C"/>
</dbReference>
<dbReference type="SUPFAM" id="SSF52151">
    <property type="entry name" value="FabD/lysophospholipase-like"/>
    <property type="match status" value="1"/>
</dbReference>
<dbReference type="PROSITE" id="PS50075">
    <property type="entry name" value="CARRIER"/>
    <property type="match status" value="1"/>
</dbReference>
<dbReference type="PANTHER" id="PTHR45527">
    <property type="entry name" value="NONRIBOSOMAL PEPTIDE SYNTHETASE"/>
    <property type="match status" value="1"/>
</dbReference>
<dbReference type="Proteomes" id="UP001440984">
    <property type="component" value="Unassembled WGS sequence"/>
</dbReference>
<proteinExistence type="predicted"/>
<dbReference type="Pfam" id="PF00698">
    <property type="entry name" value="Acyl_transf_1"/>
    <property type="match status" value="1"/>
</dbReference>
<dbReference type="InterPro" id="IPR042099">
    <property type="entry name" value="ANL_N_sf"/>
</dbReference>
<feature type="region of interest" description="Disordered" evidence="2">
    <location>
        <begin position="1388"/>
        <end position="1426"/>
    </location>
</feature>
<dbReference type="RefSeq" id="WP_348949868.1">
    <property type="nucleotide sequence ID" value="NZ_JBDZYD010000004.1"/>
</dbReference>